<dbReference type="GO" id="GO:0042802">
    <property type="term" value="F:identical protein binding"/>
    <property type="evidence" value="ECO:0007669"/>
    <property type="project" value="TreeGrafter"/>
</dbReference>
<dbReference type="PATRIC" id="fig|113653.22.peg.1789"/>
<dbReference type="Gene3D" id="3.90.1150.10">
    <property type="entry name" value="Aspartate Aminotransferase, domain 1"/>
    <property type="match status" value="1"/>
</dbReference>
<dbReference type="Proteomes" id="UP000034723">
    <property type="component" value="Chromosome"/>
</dbReference>
<dbReference type="InterPro" id="IPR005814">
    <property type="entry name" value="Aminotrans_3"/>
</dbReference>
<dbReference type="NCBIfam" id="NF002325">
    <property type="entry name" value="PRK01278.1"/>
    <property type="match status" value="1"/>
</dbReference>
<dbReference type="OrthoDB" id="85346at2157"/>
<dbReference type="EC" id="2.6.1.11" evidence="8"/>
<evidence type="ECO:0000313" key="8">
    <source>
        <dbReference type="EMBL" id="AKG90903.1"/>
    </source>
</evidence>
<dbReference type="PANTHER" id="PTHR11986:SF79">
    <property type="entry name" value="ACETYLORNITHINE AMINOTRANSFERASE, MITOCHONDRIAL"/>
    <property type="match status" value="1"/>
</dbReference>
<proteinExistence type="inferred from homology"/>
<dbReference type="GO" id="GO:0003992">
    <property type="term" value="F:N2-acetyl-L-ornithine:2-oxoglutarate 5-aminotransferase activity"/>
    <property type="evidence" value="ECO:0007669"/>
    <property type="project" value="UniProtKB-EC"/>
</dbReference>
<dbReference type="PANTHER" id="PTHR11986">
    <property type="entry name" value="AMINOTRANSFERASE CLASS III"/>
    <property type="match status" value="1"/>
</dbReference>
<dbReference type="InterPro" id="IPR049704">
    <property type="entry name" value="Aminotrans_3_PPA_site"/>
</dbReference>
<accession>A0A0F7ID97</accession>
<evidence type="ECO:0000256" key="6">
    <source>
        <dbReference type="ARBA" id="ARBA00029440"/>
    </source>
</evidence>
<dbReference type="Gene3D" id="3.40.640.10">
    <property type="entry name" value="Type I PLP-dependent aspartate aminotransferase-like (Major domain)"/>
    <property type="match status" value="1"/>
</dbReference>
<dbReference type="InterPro" id="IPR015424">
    <property type="entry name" value="PyrdxlP-dep_Trfase"/>
</dbReference>
<dbReference type="EMBL" id="CP011267">
    <property type="protein sequence ID" value="AKG90903.1"/>
    <property type="molecule type" value="Genomic_DNA"/>
</dbReference>
<dbReference type="InParanoid" id="A0A0F7ID97"/>
<keyword evidence="3" id="KW-0028">Amino-acid biosynthesis</keyword>
<keyword evidence="4 8" id="KW-0808">Transferase</keyword>
<keyword evidence="5 7" id="KW-0663">Pyridoxal phosphate</keyword>
<dbReference type="GO" id="GO:0006526">
    <property type="term" value="P:L-arginine biosynthetic process"/>
    <property type="evidence" value="ECO:0007669"/>
    <property type="project" value="UniProtKB-ARBA"/>
</dbReference>
<dbReference type="STRING" id="113653.GAH_01819"/>
<keyword evidence="2 8" id="KW-0032">Aminotransferase</keyword>
<dbReference type="AlphaFoldDB" id="A0A0F7ID97"/>
<dbReference type="KEGG" id="gah:GAH_01819"/>
<dbReference type="PROSITE" id="PS00600">
    <property type="entry name" value="AA_TRANSFER_CLASS_3"/>
    <property type="match status" value="1"/>
</dbReference>
<dbReference type="GO" id="GO:0009016">
    <property type="term" value="F:succinyldiaminopimelate transaminase activity"/>
    <property type="evidence" value="ECO:0007669"/>
    <property type="project" value="UniProtKB-EC"/>
</dbReference>
<gene>
    <name evidence="8" type="ORF">GAH_01819</name>
</gene>
<dbReference type="EC" id="2.6.1.17" evidence="8"/>
<evidence type="ECO:0000256" key="2">
    <source>
        <dbReference type="ARBA" id="ARBA00022576"/>
    </source>
</evidence>
<evidence type="ECO:0000256" key="1">
    <source>
        <dbReference type="ARBA" id="ARBA00001933"/>
    </source>
</evidence>
<dbReference type="CDD" id="cd00610">
    <property type="entry name" value="OAT_like"/>
    <property type="match status" value="1"/>
</dbReference>
<comment type="cofactor">
    <cofactor evidence="1">
        <name>pyridoxal 5'-phosphate</name>
        <dbReference type="ChEBI" id="CHEBI:597326"/>
    </cofactor>
</comment>
<dbReference type="FunFam" id="3.40.640.10:FF:000004">
    <property type="entry name" value="Acetylornithine aminotransferase"/>
    <property type="match status" value="1"/>
</dbReference>
<dbReference type="InterPro" id="IPR015421">
    <property type="entry name" value="PyrdxlP-dep_Trfase_major"/>
</dbReference>
<evidence type="ECO:0000256" key="4">
    <source>
        <dbReference type="ARBA" id="ARBA00022679"/>
    </source>
</evidence>
<comment type="pathway">
    <text evidence="6">Amino-acid biosynthesis.</text>
</comment>
<organism evidence="8 9">
    <name type="scientific">Geoglobus ahangari</name>
    <dbReference type="NCBI Taxonomy" id="113653"/>
    <lineage>
        <taxon>Archaea</taxon>
        <taxon>Methanobacteriati</taxon>
        <taxon>Methanobacteriota</taxon>
        <taxon>Archaeoglobi</taxon>
        <taxon>Archaeoglobales</taxon>
        <taxon>Archaeoglobaceae</taxon>
        <taxon>Geoglobus</taxon>
    </lineage>
</organism>
<dbReference type="NCBIfam" id="TIGR00707">
    <property type="entry name" value="argD"/>
    <property type="match status" value="1"/>
</dbReference>
<comment type="similarity">
    <text evidence="7">Belongs to the class-III pyridoxal-phosphate-dependent aminotransferase family.</text>
</comment>
<dbReference type="GeneID" id="24804386"/>
<dbReference type="PIRSF" id="PIRSF000521">
    <property type="entry name" value="Transaminase_4ab_Lys_Orn"/>
    <property type="match status" value="1"/>
</dbReference>
<name>A0A0F7ID97_9EURY</name>
<sequence length="381" mass="42421">MSEWIEREGKVFMQFFNRYSIVVERGEGCWLYDEDGKKYLDLIAGIACVSVGHGNEFVASRIAEQARKLMHVSNLFYTKPQVELAEKLKEITSLDRFFFTNSGTESVEAALKIARRATGRKKFVAFTNGFHGRTMGALSVTWKEKFRKPFEPLVGPVSFADFNSIESLERAADRDTAAVILEPVQGEAGVFPADRDFVRRIFELRDELGFLVIFDEVQTGFGRTGEWFAKDIYNATPDIMTMAKAMGNGFPVGAVAVSEDVHTKIEKGDHGSTFGGNPLACEAALATIEYIEQNNLLENARRMGELFMNGLKGLDFVEDVRGFGLMIGVSVGDAKGLSQHLMSRSVLVNATSERDVRIIPPLTIREEEVSFALSAFREYGV</sequence>
<dbReference type="SUPFAM" id="SSF53383">
    <property type="entry name" value="PLP-dependent transferases"/>
    <property type="match status" value="1"/>
</dbReference>
<dbReference type="InterPro" id="IPR050103">
    <property type="entry name" value="Class-III_PLP-dep_AT"/>
</dbReference>
<dbReference type="FunCoup" id="A0A0F7ID97">
    <property type="interactions" value="182"/>
</dbReference>
<evidence type="ECO:0000256" key="3">
    <source>
        <dbReference type="ARBA" id="ARBA00022605"/>
    </source>
</evidence>
<protein>
    <submittedName>
        <fullName evidence="8">Transaminase, acetylornithine/succinylornithine family</fullName>
        <ecNumber evidence="8">2.6.1.11</ecNumber>
        <ecNumber evidence="8">2.6.1.17</ecNumber>
    </submittedName>
</protein>
<dbReference type="GO" id="GO:0030170">
    <property type="term" value="F:pyridoxal phosphate binding"/>
    <property type="evidence" value="ECO:0007669"/>
    <property type="project" value="InterPro"/>
</dbReference>
<evidence type="ECO:0000256" key="7">
    <source>
        <dbReference type="RuleBase" id="RU003560"/>
    </source>
</evidence>
<dbReference type="InterPro" id="IPR015422">
    <property type="entry name" value="PyrdxlP-dep_Trfase_small"/>
</dbReference>
<dbReference type="Pfam" id="PF00202">
    <property type="entry name" value="Aminotran_3"/>
    <property type="match status" value="1"/>
</dbReference>
<dbReference type="HOGENOM" id="CLU_016922_10_1_2"/>
<dbReference type="InterPro" id="IPR004636">
    <property type="entry name" value="AcOrn/SuccOrn_fam"/>
</dbReference>
<dbReference type="RefSeq" id="WP_048096250.1">
    <property type="nucleotide sequence ID" value="NZ_CP011267.1"/>
</dbReference>
<evidence type="ECO:0000313" key="9">
    <source>
        <dbReference type="Proteomes" id="UP000034723"/>
    </source>
</evidence>
<keyword evidence="9" id="KW-1185">Reference proteome</keyword>
<evidence type="ECO:0000256" key="5">
    <source>
        <dbReference type="ARBA" id="ARBA00022898"/>
    </source>
</evidence>
<reference evidence="8 9" key="1">
    <citation type="submission" date="2015-04" db="EMBL/GenBank/DDBJ databases">
        <title>The complete genome sequence of the hyperthermophilic, obligate iron-reducing archaeon Geoglobus ahangari strain 234T.</title>
        <authorList>
            <person name="Manzella M.P."/>
            <person name="Holmes D.E."/>
            <person name="Rocheleau J.M."/>
            <person name="Chung A."/>
            <person name="Reguera G."/>
            <person name="Kashefi K."/>
        </authorList>
    </citation>
    <scope>NUCLEOTIDE SEQUENCE [LARGE SCALE GENOMIC DNA]</scope>
    <source>
        <strain evidence="8 9">234</strain>
    </source>
</reference>